<gene>
    <name evidence="1" type="ORF">TWF506_007720</name>
</gene>
<reference evidence="1 2" key="1">
    <citation type="submission" date="2019-10" db="EMBL/GenBank/DDBJ databases">
        <authorList>
            <person name="Palmer J.M."/>
        </authorList>
    </citation>
    <scope>NUCLEOTIDE SEQUENCE [LARGE SCALE GENOMIC DNA]</scope>
    <source>
        <strain evidence="1 2">TWF506</strain>
    </source>
</reference>
<evidence type="ECO:0000313" key="1">
    <source>
        <dbReference type="EMBL" id="KAK6515381.1"/>
    </source>
</evidence>
<sequence length="115" mass="12890">MEPTFVKVRGTDSTLLMIDGLTREVNTLQIVDGSKVMARDDNFDLKEAAKIPHGIMKALVEYVDKENGRFERTGSEVAYAVARLQMCEDGDVLAIIRLVETEPEHEPERRLVGIS</sequence>
<dbReference type="Proteomes" id="UP001307849">
    <property type="component" value="Unassembled WGS sequence"/>
</dbReference>
<keyword evidence="2" id="KW-1185">Reference proteome</keyword>
<proteinExistence type="predicted"/>
<comment type="caution">
    <text evidence="1">The sequence shown here is derived from an EMBL/GenBank/DDBJ whole genome shotgun (WGS) entry which is preliminary data.</text>
</comment>
<dbReference type="AlphaFoldDB" id="A0AAN8RUN8"/>
<name>A0AAN8RUN8_9PEZI</name>
<dbReference type="EMBL" id="JAVHJM010000004">
    <property type="protein sequence ID" value="KAK6515381.1"/>
    <property type="molecule type" value="Genomic_DNA"/>
</dbReference>
<protein>
    <submittedName>
        <fullName evidence="1">Uncharacterized protein</fullName>
    </submittedName>
</protein>
<evidence type="ECO:0000313" key="2">
    <source>
        <dbReference type="Proteomes" id="UP001307849"/>
    </source>
</evidence>
<organism evidence="1 2">
    <name type="scientific">Arthrobotrys conoides</name>
    <dbReference type="NCBI Taxonomy" id="74498"/>
    <lineage>
        <taxon>Eukaryota</taxon>
        <taxon>Fungi</taxon>
        <taxon>Dikarya</taxon>
        <taxon>Ascomycota</taxon>
        <taxon>Pezizomycotina</taxon>
        <taxon>Orbiliomycetes</taxon>
        <taxon>Orbiliales</taxon>
        <taxon>Orbiliaceae</taxon>
        <taxon>Arthrobotrys</taxon>
    </lineage>
</organism>
<accession>A0AAN8RUN8</accession>